<dbReference type="EMBL" id="JARJCM010000110">
    <property type="protein sequence ID" value="KAJ7028623.1"/>
    <property type="molecule type" value="Genomic_DNA"/>
</dbReference>
<evidence type="ECO:0000313" key="3">
    <source>
        <dbReference type="Proteomes" id="UP001218188"/>
    </source>
</evidence>
<keyword evidence="1" id="KW-1133">Transmembrane helix</keyword>
<dbReference type="Proteomes" id="UP001218188">
    <property type="component" value="Unassembled WGS sequence"/>
</dbReference>
<organism evidence="2 3">
    <name type="scientific">Mycena alexandri</name>
    <dbReference type="NCBI Taxonomy" id="1745969"/>
    <lineage>
        <taxon>Eukaryota</taxon>
        <taxon>Fungi</taxon>
        <taxon>Dikarya</taxon>
        <taxon>Basidiomycota</taxon>
        <taxon>Agaricomycotina</taxon>
        <taxon>Agaricomycetes</taxon>
        <taxon>Agaricomycetidae</taxon>
        <taxon>Agaricales</taxon>
        <taxon>Marasmiineae</taxon>
        <taxon>Mycenaceae</taxon>
        <taxon>Mycena</taxon>
    </lineage>
</organism>
<keyword evidence="3" id="KW-1185">Reference proteome</keyword>
<dbReference type="AlphaFoldDB" id="A0AAD6SKX4"/>
<keyword evidence="1" id="KW-0812">Transmembrane</keyword>
<name>A0AAD6SKX4_9AGAR</name>
<sequence>MNCTVDERKWTDKYGHMSADRSPNSCEEFLGVTHGAPVQTAQGGAEWTTAGVRDEGNVWWVGTRVIAAGLLLFLSLFLTAISGLAFTQFTFLGVSRESDSAMKPTLISVDHEKMSITLSRCILIVTGKVVGAAPTWTEQHNFDIKVSKAGDARHRLSKYWVSAFGKGSDAYRVDFGVINSYRVLPGMW</sequence>
<feature type="transmembrane region" description="Helical" evidence="1">
    <location>
        <begin position="65"/>
        <end position="94"/>
    </location>
</feature>
<gene>
    <name evidence="2" type="ORF">C8F04DRAFT_1237423</name>
</gene>
<proteinExistence type="predicted"/>
<evidence type="ECO:0000313" key="2">
    <source>
        <dbReference type="EMBL" id="KAJ7028623.1"/>
    </source>
</evidence>
<keyword evidence="1" id="KW-0472">Membrane</keyword>
<evidence type="ECO:0000256" key="1">
    <source>
        <dbReference type="SAM" id="Phobius"/>
    </source>
</evidence>
<reference evidence="2" key="1">
    <citation type="submission" date="2023-03" db="EMBL/GenBank/DDBJ databases">
        <title>Massive genome expansion in bonnet fungi (Mycena s.s.) driven by repeated elements and novel gene families across ecological guilds.</title>
        <authorList>
            <consortium name="Lawrence Berkeley National Laboratory"/>
            <person name="Harder C.B."/>
            <person name="Miyauchi S."/>
            <person name="Viragh M."/>
            <person name="Kuo A."/>
            <person name="Thoen E."/>
            <person name="Andreopoulos B."/>
            <person name="Lu D."/>
            <person name="Skrede I."/>
            <person name="Drula E."/>
            <person name="Henrissat B."/>
            <person name="Morin E."/>
            <person name="Kohler A."/>
            <person name="Barry K."/>
            <person name="LaButti K."/>
            <person name="Morin E."/>
            <person name="Salamov A."/>
            <person name="Lipzen A."/>
            <person name="Mereny Z."/>
            <person name="Hegedus B."/>
            <person name="Baldrian P."/>
            <person name="Stursova M."/>
            <person name="Weitz H."/>
            <person name="Taylor A."/>
            <person name="Grigoriev I.V."/>
            <person name="Nagy L.G."/>
            <person name="Martin F."/>
            <person name="Kauserud H."/>
        </authorList>
    </citation>
    <scope>NUCLEOTIDE SEQUENCE</scope>
    <source>
        <strain evidence="2">CBHHK200</strain>
    </source>
</reference>
<accession>A0AAD6SKX4</accession>
<comment type="caution">
    <text evidence="2">The sequence shown here is derived from an EMBL/GenBank/DDBJ whole genome shotgun (WGS) entry which is preliminary data.</text>
</comment>
<protein>
    <submittedName>
        <fullName evidence="2">Uncharacterized protein</fullName>
    </submittedName>
</protein>